<dbReference type="Gene3D" id="3.30.9.10">
    <property type="entry name" value="D-Amino Acid Oxidase, subunit A, domain 2"/>
    <property type="match status" value="1"/>
</dbReference>
<dbReference type="CDD" id="cd02979">
    <property type="entry name" value="PHOX_C"/>
    <property type="match status" value="1"/>
</dbReference>
<accession>A0A2R8B0D2</accession>
<evidence type="ECO:0000313" key="9">
    <source>
        <dbReference type="EMBL" id="SPF81710.1"/>
    </source>
</evidence>
<dbReference type="InterPro" id="IPR038220">
    <property type="entry name" value="PHOX_C_sf"/>
</dbReference>
<keyword evidence="4" id="KW-0274">FAD</keyword>
<dbReference type="InterPro" id="IPR050641">
    <property type="entry name" value="RIFMO-like"/>
</dbReference>
<feature type="region of interest" description="Disordered" evidence="6">
    <location>
        <begin position="1"/>
        <end position="24"/>
    </location>
</feature>
<dbReference type="Pfam" id="PF07976">
    <property type="entry name" value="Phe_hydrox_dim"/>
    <property type="match status" value="1"/>
</dbReference>
<dbReference type="Proteomes" id="UP000244904">
    <property type="component" value="Unassembled WGS sequence"/>
</dbReference>
<evidence type="ECO:0000259" key="8">
    <source>
        <dbReference type="Pfam" id="PF07976"/>
    </source>
</evidence>
<dbReference type="EMBL" id="OMOJ01000012">
    <property type="protein sequence ID" value="SPF81710.1"/>
    <property type="molecule type" value="Genomic_DNA"/>
</dbReference>
<keyword evidence="3" id="KW-0285">Flavoprotein</keyword>
<dbReference type="PANTHER" id="PTHR43004">
    <property type="entry name" value="TRK SYSTEM POTASSIUM UPTAKE PROTEIN"/>
    <property type="match status" value="1"/>
</dbReference>
<dbReference type="SUPFAM" id="SSF52833">
    <property type="entry name" value="Thioredoxin-like"/>
    <property type="match status" value="1"/>
</dbReference>
<gene>
    <name evidence="9" type="primary">mobA_2</name>
    <name evidence="9" type="ORF">PRI8871_03535</name>
</gene>
<proteinExistence type="inferred from homology"/>
<keyword evidence="5 9" id="KW-0560">Oxidoreductase</keyword>
<dbReference type="OrthoDB" id="9791689at2"/>
<evidence type="ECO:0000256" key="4">
    <source>
        <dbReference type="ARBA" id="ARBA00022827"/>
    </source>
</evidence>
<dbReference type="EC" id="1.14.13.23" evidence="9"/>
<comment type="cofactor">
    <cofactor evidence="1">
        <name>FAD</name>
        <dbReference type="ChEBI" id="CHEBI:57692"/>
    </cofactor>
</comment>
<keyword evidence="9" id="KW-0503">Monooxygenase</keyword>
<evidence type="ECO:0000256" key="2">
    <source>
        <dbReference type="ARBA" id="ARBA00007801"/>
    </source>
</evidence>
<dbReference type="InterPro" id="IPR036249">
    <property type="entry name" value="Thioredoxin-like_sf"/>
</dbReference>
<evidence type="ECO:0000256" key="6">
    <source>
        <dbReference type="SAM" id="MobiDB-lite"/>
    </source>
</evidence>
<dbReference type="SUPFAM" id="SSF51905">
    <property type="entry name" value="FAD/NAD(P)-binding domain"/>
    <property type="match status" value="1"/>
</dbReference>
<dbReference type="InterPro" id="IPR036188">
    <property type="entry name" value="FAD/NAD-bd_sf"/>
</dbReference>
<dbReference type="InterPro" id="IPR002938">
    <property type="entry name" value="FAD-bd"/>
</dbReference>
<keyword evidence="10" id="KW-1185">Reference proteome</keyword>
<evidence type="ECO:0000256" key="5">
    <source>
        <dbReference type="ARBA" id="ARBA00023002"/>
    </source>
</evidence>
<organism evidence="9 10">
    <name type="scientific">Pseudoprimorskyibacter insulae</name>
    <dbReference type="NCBI Taxonomy" id="1695997"/>
    <lineage>
        <taxon>Bacteria</taxon>
        <taxon>Pseudomonadati</taxon>
        <taxon>Pseudomonadota</taxon>
        <taxon>Alphaproteobacteria</taxon>
        <taxon>Rhodobacterales</taxon>
        <taxon>Paracoccaceae</taxon>
        <taxon>Pseudoprimorskyibacter</taxon>
    </lineage>
</organism>
<dbReference type="Gene3D" id="3.50.50.60">
    <property type="entry name" value="FAD/NAD(P)-binding domain"/>
    <property type="match status" value="1"/>
</dbReference>
<dbReference type="SUPFAM" id="SSF54373">
    <property type="entry name" value="FAD-linked reductases, C-terminal domain"/>
    <property type="match status" value="1"/>
</dbReference>
<sequence>MQFYVDGFRGGDPDQKDAAPTRRDYSAHAPLPEKVDVLIAGSGPAGLCLAAQLAQFPEISTMIVERDPRNIEKGKADGINTRTMEMFQAFGFAEAAKRETYWVNQTNFWMPDPANPKHIKRVGRVQDVADDSSEMPHVLINQARLHQLFLDVMKNAPTRLEPDYSWQVVDLTIDTDTDDHPVTVTLEDTGVNWGMRKTVRCNYVVGCDGARSNVRTAIGGELQGDAAHQAWGVMDILANTDFPDVRQKCLIASKTEGNVLILPREGGYLFRMYVELDKLNENERVAQRNLTQDHMIAAANRIMAPYTIDVKEVVWWSIYEIGHRMTNRFDDVPPEEAATRTPRVFTAGDACHTHSPKAGQGMNVSMQDTFNLGWKLIHVLTGRAEPSLLHTYSSERWAEAKRLVDTDHQWARVMSAPPGESELDGAGMPRIQKHFIENLEFTGGLAVKYETSNLTSGAAHQALATGQEIGRRFHSAPVVRVSDAMQMQLGHVAQADARWRLYAFAGAGDVGQNGSAMRALCDWLETDPKSPVVKYTCAGEDIDAVLDVRAVFQPTFDQLDYGAMPSLLKPLKGKLGLQDHEKVFCTDHKGVGDIYDMRGIDRAQGCMILVRPDQYIAHILPLDGTADLAEFFDAILIPASGN</sequence>
<name>A0A2R8B0D2_9RHOB</name>
<feature type="domain" description="FAD-binding" evidence="7">
    <location>
        <begin position="34"/>
        <end position="406"/>
    </location>
</feature>
<evidence type="ECO:0000313" key="10">
    <source>
        <dbReference type="Proteomes" id="UP000244904"/>
    </source>
</evidence>
<comment type="similarity">
    <text evidence="2">Belongs to the PheA/TfdB FAD monooxygenase family.</text>
</comment>
<feature type="compositionally biased region" description="Basic and acidic residues" evidence="6">
    <location>
        <begin position="9"/>
        <end position="24"/>
    </location>
</feature>
<feature type="domain" description="Phenol hydroxylase-like C-terminal dimerisation" evidence="8">
    <location>
        <begin position="447"/>
        <end position="638"/>
    </location>
</feature>
<evidence type="ECO:0000256" key="1">
    <source>
        <dbReference type="ARBA" id="ARBA00001974"/>
    </source>
</evidence>
<dbReference type="Gene3D" id="3.40.30.20">
    <property type="match status" value="1"/>
</dbReference>
<evidence type="ECO:0000256" key="3">
    <source>
        <dbReference type="ARBA" id="ARBA00022630"/>
    </source>
</evidence>
<dbReference type="InterPro" id="IPR012941">
    <property type="entry name" value="Phe_hydrox_C_dim_dom"/>
</dbReference>
<reference evidence="10" key="1">
    <citation type="submission" date="2018-03" db="EMBL/GenBank/DDBJ databases">
        <authorList>
            <person name="Rodrigo-Torres L."/>
            <person name="Arahal R. D."/>
            <person name="Lucena T."/>
        </authorList>
    </citation>
    <scope>NUCLEOTIDE SEQUENCE [LARGE SCALE GENOMIC DNA]</scope>
    <source>
        <strain evidence="10">CECT 8871</strain>
    </source>
</reference>
<dbReference type="GO" id="GO:0071949">
    <property type="term" value="F:FAD binding"/>
    <property type="evidence" value="ECO:0007669"/>
    <property type="project" value="InterPro"/>
</dbReference>
<protein>
    <submittedName>
        <fullName evidence="9">3-hydroxybenzoate 4-monooxygenase</fullName>
        <ecNumber evidence="9">1.14.13.23</ecNumber>
    </submittedName>
</protein>
<dbReference type="PANTHER" id="PTHR43004:SF19">
    <property type="entry name" value="BINDING MONOOXYGENASE, PUTATIVE (JCVI)-RELATED"/>
    <property type="match status" value="1"/>
</dbReference>
<dbReference type="PRINTS" id="PR00420">
    <property type="entry name" value="RNGMNOXGNASE"/>
</dbReference>
<dbReference type="NCBIfam" id="NF006144">
    <property type="entry name" value="PRK08294.1"/>
    <property type="match status" value="1"/>
</dbReference>
<dbReference type="Pfam" id="PF01494">
    <property type="entry name" value="FAD_binding_3"/>
    <property type="match status" value="1"/>
</dbReference>
<dbReference type="AlphaFoldDB" id="A0A2R8B0D2"/>
<dbReference type="GO" id="GO:0018668">
    <property type="term" value="F:3-hydroxybenzoate 4-monooxygenase activity"/>
    <property type="evidence" value="ECO:0007669"/>
    <property type="project" value="UniProtKB-EC"/>
</dbReference>
<evidence type="ECO:0000259" key="7">
    <source>
        <dbReference type="Pfam" id="PF01494"/>
    </source>
</evidence>
<dbReference type="RefSeq" id="WP_108887485.1">
    <property type="nucleotide sequence ID" value="NZ_OMOJ01000012.1"/>
</dbReference>